<dbReference type="SUPFAM" id="SSF161098">
    <property type="entry name" value="MetI-like"/>
    <property type="match status" value="1"/>
</dbReference>
<feature type="transmembrane region" description="Helical" evidence="7">
    <location>
        <begin position="138"/>
        <end position="163"/>
    </location>
</feature>
<comment type="caution">
    <text evidence="9">The sequence shown here is derived from an EMBL/GenBank/DDBJ whole genome shotgun (WGS) entry which is preliminary data.</text>
</comment>
<evidence type="ECO:0000256" key="3">
    <source>
        <dbReference type="ARBA" id="ARBA00022475"/>
    </source>
</evidence>
<evidence type="ECO:0000256" key="5">
    <source>
        <dbReference type="ARBA" id="ARBA00022989"/>
    </source>
</evidence>
<feature type="transmembrane region" description="Helical" evidence="7">
    <location>
        <begin position="101"/>
        <end position="126"/>
    </location>
</feature>
<keyword evidence="2" id="KW-0813">Transport</keyword>
<dbReference type="GO" id="GO:0055085">
    <property type="term" value="P:transmembrane transport"/>
    <property type="evidence" value="ECO:0007669"/>
    <property type="project" value="InterPro"/>
</dbReference>
<comment type="subcellular location">
    <subcellularLocation>
        <location evidence="1">Cell membrane</location>
        <topology evidence="1">Multi-pass membrane protein</topology>
    </subcellularLocation>
</comment>
<dbReference type="PANTHER" id="PTHR43163:SF6">
    <property type="entry name" value="DIPEPTIDE TRANSPORT SYSTEM PERMEASE PROTEIN DPPB-RELATED"/>
    <property type="match status" value="1"/>
</dbReference>
<dbReference type="AlphaFoldDB" id="X1FGG6"/>
<dbReference type="PANTHER" id="PTHR43163">
    <property type="entry name" value="DIPEPTIDE TRANSPORT SYSTEM PERMEASE PROTEIN DPPB-RELATED"/>
    <property type="match status" value="1"/>
</dbReference>
<proteinExistence type="predicted"/>
<feature type="transmembrane region" description="Helical" evidence="7">
    <location>
        <begin position="12"/>
        <end position="30"/>
    </location>
</feature>
<feature type="transmembrane region" description="Helical" evidence="7">
    <location>
        <begin position="178"/>
        <end position="198"/>
    </location>
</feature>
<evidence type="ECO:0000259" key="8">
    <source>
        <dbReference type="PROSITE" id="PS50928"/>
    </source>
</evidence>
<name>X1FGG6_9ZZZZ</name>
<evidence type="ECO:0000256" key="7">
    <source>
        <dbReference type="SAM" id="Phobius"/>
    </source>
</evidence>
<dbReference type="Pfam" id="PF00528">
    <property type="entry name" value="BPD_transp_1"/>
    <property type="match status" value="1"/>
</dbReference>
<dbReference type="PROSITE" id="PS50928">
    <property type="entry name" value="ABC_TM1"/>
    <property type="match status" value="1"/>
</dbReference>
<dbReference type="Gene3D" id="1.10.3720.10">
    <property type="entry name" value="MetI-like"/>
    <property type="match status" value="1"/>
</dbReference>
<accession>X1FGG6</accession>
<feature type="non-terminal residue" evidence="9">
    <location>
        <position position="298"/>
    </location>
</feature>
<feature type="domain" description="ABC transmembrane type-1" evidence="8">
    <location>
        <begin position="99"/>
        <end position="298"/>
    </location>
</feature>
<dbReference type="InterPro" id="IPR045621">
    <property type="entry name" value="BPD_transp_1_N"/>
</dbReference>
<dbReference type="InterPro" id="IPR035906">
    <property type="entry name" value="MetI-like_sf"/>
</dbReference>
<keyword evidence="6 7" id="KW-0472">Membrane</keyword>
<dbReference type="InterPro" id="IPR000515">
    <property type="entry name" value="MetI-like"/>
</dbReference>
<evidence type="ECO:0000256" key="4">
    <source>
        <dbReference type="ARBA" id="ARBA00022692"/>
    </source>
</evidence>
<dbReference type="EMBL" id="BARU01007390">
    <property type="protein sequence ID" value="GAH44736.1"/>
    <property type="molecule type" value="Genomic_DNA"/>
</dbReference>
<organism evidence="9">
    <name type="scientific">marine sediment metagenome</name>
    <dbReference type="NCBI Taxonomy" id="412755"/>
    <lineage>
        <taxon>unclassified sequences</taxon>
        <taxon>metagenomes</taxon>
        <taxon>ecological metagenomes</taxon>
    </lineage>
</organism>
<evidence type="ECO:0000313" key="9">
    <source>
        <dbReference type="EMBL" id="GAH44736.1"/>
    </source>
</evidence>
<gene>
    <name evidence="9" type="ORF">S03H2_14564</name>
</gene>
<sequence length="298" mass="33256">MTTYIIRRAIQAIFVLILVTIIIFLVIRLMPGDPILTVISQQDLAEATEEQIANLRHYFGLDKPIIIQYFDWMGGVLHGDFGTSILHRVPVVSEIIRRIPITFHLGALAFIISIVVGIPMGVICAIRRGTWMDTVVTVLANAGITVPSFWLGILMIYLFALYFDWLPVMGYTSPFENFFLSTKQLIMPVICLSLFPIASSARQTRSSMLEVMRQDYIRTAWSKGLEERLVITRHALKNGLIPVLTLKGISIGHILGGSVLIETVFNIPGMGRLAVTSIINQDYPYVQAVTLLLAVIVV</sequence>
<dbReference type="Pfam" id="PF19300">
    <property type="entry name" value="BPD_transp_1_N"/>
    <property type="match status" value="1"/>
</dbReference>
<keyword evidence="3" id="KW-1003">Cell membrane</keyword>
<keyword evidence="4 7" id="KW-0812">Transmembrane</keyword>
<evidence type="ECO:0000256" key="1">
    <source>
        <dbReference type="ARBA" id="ARBA00004651"/>
    </source>
</evidence>
<dbReference type="CDD" id="cd06261">
    <property type="entry name" value="TM_PBP2"/>
    <property type="match status" value="1"/>
</dbReference>
<evidence type="ECO:0000256" key="2">
    <source>
        <dbReference type="ARBA" id="ARBA00022448"/>
    </source>
</evidence>
<dbReference type="GO" id="GO:0005886">
    <property type="term" value="C:plasma membrane"/>
    <property type="evidence" value="ECO:0007669"/>
    <property type="project" value="UniProtKB-SubCell"/>
</dbReference>
<keyword evidence="5 7" id="KW-1133">Transmembrane helix</keyword>
<reference evidence="9" key="1">
    <citation type="journal article" date="2014" name="Front. Microbiol.">
        <title>High frequency of phylogenetically diverse reductive dehalogenase-homologous genes in deep subseafloor sedimentary metagenomes.</title>
        <authorList>
            <person name="Kawai M."/>
            <person name="Futagami T."/>
            <person name="Toyoda A."/>
            <person name="Takaki Y."/>
            <person name="Nishi S."/>
            <person name="Hori S."/>
            <person name="Arai W."/>
            <person name="Tsubouchi T."/>
            <person name="Morono Y."/>
            <person name="Uchiyama I."/>
            <person name="Ito T."/>
            <person name="Fujiyama A."/>
            <person name="Inagaki F."/>
            <person name="Takami H."/>
        </authorList>
    </citation>
    <scope>NUCLEOTIDE SEQUENCE</scope>
    <source>
        <strain evidence="9">Expedition CK06-06</strain>
    </source>
</reference>
<protein>
    <recommendedName>
        <fullName evidence="8">ABC transmembrane type-1 domain-containing protein</fullName>
    </recommendedName>
</protein>
<evidence type="ECO:0000256" key="6">
    <source>
        <dbReference type="ARBA" id="ARBA00023136"/>
    </source>
</evidence>